<accession>A0A074L5R0</accession>
<evidence type="ECO:0000259" key="2">
    <source>
        <dbReference type="Pfam" id="PF04982"/>
    </source>
</evidence>
<keyword evidence="1" id="KW-0812">Transmembrane</keyword>
<dbReference type="InterPro" id="IPR058581">
    <property type="entry name" value="TM_HPP"/>
</dbReference>
<dbReference type="AlphaFoldDB" id="A0A074L5R0"/>
<dbReference type="STRING" id="1048983.EL17_22680"/>
<feature type="transmembrane region" description="Helical" evidence="1">
    <location>
        <begin position="29"/>
        <end position="45"/>
    </location>
</feature>
<dbReference type="InterPro" id="IPR007065">
    <property type="entry name" value="HPP"/>
</dbReference>
<keyword evidence="1" id="KW-1133">Transmembrane helix</keyword>
<dbReference type="RefSeq" id="WP_035068807.1">
    <property type="nucleotide sequence ID" value="NZ_JMIH01000004.1"/>
</dbReference>
<evidence type="ECO:0000256" key="1">
    <source>
        <dbReference type="SAM" id="Phobius"/>
    </source>
</evidence>
<feature type="transmembrane region" description="Helical" evidence="1">
    <location>
        <begin position="57"/>
        <end position="74"/>
    </location>
</feature>
<evidence type="ECO:0000313" key="4">
    <source>
        <dbReference type="Proteomes" id="UP000027821"/>
    </source>
</evidence>
<dbReference type="eggNOG" id="COG3448">
    <property type="taxonomic scope" value="Bacteria"/>
</dbReference>
<reference evidence="3 4" key="1">
    <citation type="submission" date="2014-04" db="EMBL/GenBank/DDBJ databases">
        <title>Characterization and application of a salt tolerant electro-active bacterium.</title>
        <authorList>
            <person name="Yang L."/>
            <person name="Wei S."/>
            <person name="Tay Q.X.M."/>
        </authorList>
    </citation>
    <scope>NUCLEOTIDE SEQUENCE [LARGE SCALE GENOMIC DNA]</scope>
    <source>
        <strain evidence="3 4">LY1</strain>
    </source>
</reference>
<evidence type="ECO:0000313" key="3">
    <source>
        <dbReference type="EMBL" id="KEO75830.1"/>
    </source>
</evidence>
<gene>
    <name evidence="3" type="ORF">EL17_22680</name>
</gene>
<proteinExistence type="predicted"/>
<keyword evidence="4" id="KW-1185">Reference proteome</keyword>
<dbReference type="EMBL" id="JMIH01000004">
    <property type="protein sequence ID" value="KEO75830.1"/>
    <property type="molecule type" value="Genomic_DNA"/>
</dbReference>
<feature type="transmembrane region" description="Helical" evidence="1">
    <location>
        <begin position="153"/>
        <end position="174"/>
    </location>
</feature>
<dbReference type="PANTHER" id="PTHR33741">
    <property type="entry name" value="TRANSMEMBRANE PROTEIN DDB_G0269096-RELATED"/>
    <property type="match status" value="1"/>
</dbReference>
<comment type="caution">
    <text evidence="3">The sequence shown here is derived from an EMBL/GenBank/DDBJ whole genome shotgun (WGS) entry which is preliminary data.</text>
</comment>
<organism evidence="3 4">
    <name type="scientific">Anditalea andensis</name>
    <dbReference type="NCBI Taxonomy" id="1048983"/>
    <lineage>
        <taxon>Bacteria</taxon>
        <taxon>Pseudomonadati</taxon>
        <taxon>Bacteroidota</taxon>
        <taxon>Cytophagia</taxon>
        <taxon>Cytophagales</taxon>
        <taxon>Cytophagaceae</taxon>
        <taxon>Anditalea</taxon>
    </lineage>
</organism>
<dbReference type="PANTHER" id="PTHR33741:SF5">
    <property type="entry name" value="TRANSMEMBRANE PROTEIN DDB_G0269096-RELATED"/>
    <property type="match status" value="1"/>
</dbReference>
<sequence length="204" mass="22797">MATKKIKRGIKKVRHIVYKETSHQPIDNLWAFIGSFIALSTVGLLQDVFHTEDSTDILFLIGSFGATSVLLFGATNSPLAQPRNLFFGNVMSAVIGVTMYKLFHFEDYLWLSPALAVSVSILVMQYTKTMHPPGGATALIANIGSAEITHMGFFYVINPVLTGTLILFIMGVLLNNLSKNRIYPYKSGKIREMTYLQKIKFWRG</sequence>
<protein>
    <submittedName>
        <fullName evidence="3">HPP family protein</fullName>
    </submittedName>
</protein>
<dbReference type="Pfam" id="PF04982">
    <property type="entry name" value="TM_HPP"/>
    <property type="match status" value="1"/>
</dbReference>
<dbReference type="OrthoDB" id="9811720at2"/>
<keyword evidence="1" id="KW-0472">Membrane</keyword>
<feature type="transmembrane region" description="Helical" evidence="1">
    <location>
        <begin position="108"/>
        <end position="127"/>
    </location>
</feature>
<feature type="domain" description="HPP transmembrane region" evidence="2">
    <location>
        <begin position="23"/>
        <end position="184"/>
    </location>
</feature>
<name>A0A074L5R0_9BACT</name>
<dbReference type="Proteomes" id="UP000027821">
    <property type="component" value="Unassembled WGS sequence"/>
</dbReference>